<sequence length="71" mass="8214">MQLVGCLDIIEDKHAFPFDEEDNNYSTVEELYGMYKSGIEYANTIKDIITNKILYIKSTKKLLMCPDDISM</sequence>
<reference evidence="1" key="1">
    <citation type="journal article" date="2020" name="Nature">
        <title>Giant virus diversity and host interactions through global metagenomics.</title>
        <authorList>
            <person name="Schulz F."/>
            <person name="Roux S."/>
            <person name="Paez-Espino D."/>
            <person name="Jungbluth S."/>
            <person name="Walsh D.A."/>
            <person name="Denef V.J."/>
            <person name="McMahon K.D."/>
            <person name="Konstantinidis K.T."/>
            <person name="Eloe-Fadrosh E.A."/>
            <person name="Kyrpides N.C."/>
            <person name="Woyke T."/>
        </authorList>
    </citation>
    <scope>NUCLEOTIDE SEQUENCE</scope>
    <source>
        <strain evidence="1">GVMAG-M-3300025860-20</strain>
    </source>
</reference>
<proteinExistence type="predicted"/>
<dbReference type="AlphaFoldDB" id="A0A6C0J9R9"/>
<evidence type="ECO:0000313" key="1">
    <source>
        <dbReference type="EMBL" id="QHU00738.1"/>
    </source>
</evidence>
<accession>A0A6C0J9R9</accession>
<name>A0A6C0J9R9_9ZZZZ</name>
<dbReference type="EMBL" id="MN740329">
    <property type="protein sequence ID" value="QHU00738.1"/>
    <property type="molecule type" value="Genomic_DNA"/>
</dbReference>
<protein>
    <submittedName>
        <fullName evidence="1">Uncharacterized protein</fullName>
    </submittedName>
</protein>
<organism evidence="1">
    <name type="scientific">viral metagenome</name>
    <dbReference type="NCBI Taxonomy" id="1070528"/>
    <lineage>
        <taxon>unclassified sequences</taxon>
        <taxon>metagenomes</taxon>
        <taxon>organismal metagenomes</taxon>
    </lineage>
</organism>